<evidence type="ECO:0000313" key="1">
    <source>
        <dbReference type="EMBL" id="VAV85864.1"/>
    </source>
</evidence>
<sequence length="185" mass="20702">MNKLIVIIIGIFASTNAFAHEPIYGLGPETLPKHMHAIELGVLYNLGEFEYEVGYAYGITQNWTVRVDATATNTSNNFDVRSVTLRTKYALWRKTAPGVLKRLTAIAVVKFPTRNSIEPLANISAATIGIANGYESRRWYYFSDVGYTYSWDDPNNRLGSKMSYNLVGGIRPIKSGYLKPDLVIL</sequence>
<feature type="non-terminal residue" evidence="1">
    <location>
        <position position="185"/>
    </location>
</feature>
<name>A0A3B0QWE1_9ZZZZ</name>
<protein>
    <recommendedName>
        <fullName evidence="2">Outer membrane protein beta-barrel domain-containing protein</fullName>
    </recommendedName>
</protein>
<dbReference type="EMBL" id="UOEB01000250">
    <property type="protein sequence ID" value="VAV85864.1"/>
    <property type="molecule type" value="Genomic_DNA"/>
</dbReference>
<evidence type="ECO:0008006" key="2">
    <source>
        <dbReference type="Google" id="ProtNLM"/>
    </source>
</evidence>
<accession>A0A3B0QWE1</accession>
<gene>
    <name evidence="1" type="ORF">MNBD_BACTEROID02-754</name>
</gene>
<reference evidence="1" key="1">
    <citation type="submission" date="2018-06" db="EMBL/GenBank/DDBJ databases">
        <authorList>
            <person name="Zhirakovskaya E."/>
        </authorList>
    </citation>
    <scope>NUCLEOTIDE SEQUENCE</scope>
</reference>
<organism evidence="1">
    <name type="scientific">hydrothermal vent metagenome</name>
    <dbReference type="NCBI Taxonomy" id="652676"/>
    <lineage>
        <taxon>unclassified sequences</taxon>
        <taxon>metagenomes</taxon>
        <taxon>ecological metagenomes</taxon>
    </lineage>
</organism>
<proteinExistence type="predicted"/>
<dbReference type="AlphaFoldDB" id="A0A3B0QWE1"/>